<dbReference type="Proteomes" id="UP000568106">
    <property type="component" value="Unassembled WGS sequence"/>
</dbReference>
<reference evidence="2" key="1">
    <citation type="submission" date="2020-08" db="EMBL/GenBank/DDBJ databases">
        <title>Genomic Encyclopedia of Type Strains, Phase IV (KMG-V): Genome sequencing to study the core and pangenomes of soil and plant-associated prokaryotes.</title>
        <authorList>
            <person name="Whitman W."/>
        </authorList>
    </citation>
    <scope>NUCLEOTIDE SEQUENCE [LARGE SCALE GENOMIC DNA]</scope>
    <source>
        <strain evidence="2">M8UP27</strain>
    </source>
</reference>
<evidence type="ECO:0000313" key="3">
    <source>
        <dbReference type="Proteomes" id="UP000568106"/>
    </source>
</evidence>
<dbReference type="InterPro" id="IPR029058">
    <property type="entry name" value="AB_hydrolase_fold"/>
</dbReference>
<keyword evidence="3" id="KW-1185">Reference proteome</keyword>
<dbReference type="Gene3D" id="3.40.50.1820">
    <property type="entry name" value="alpha/beta hydrolase"/>
    <property type="match status" value="1"/>
</dbReference>
<dbReference type="PRINTS" id="PR00111">
    <property type="entry name" value="ABHYDROLASE"/>
</dbReference>
<feature type="domain" description="AB hydrolase-1" evidence="1">
    <location>
        <begin position="31"/>
        <end position="266"/>
    </location>
</feature>
<evidence type="ECO:0000313" key="2">
    <source>
        <dbReference type="EMBL" id="MBB5315783.1"/>
    </source>
</evidence>
<dbReference type="EMBL" id="JACHDY010000001">
    <property type="protein sequence ID" value="MBB5315783.1"/>
    <property type="molecule type" value="Genomic_DNA"/>
</dbReference>
<gene>
    <name evidence="2" type="ORF">HDF09_000433</name>
</gene>
<accession>A0A7W8IEM4</accession>
<dbReference type="Pfam" id="PF00561">
    <property type="entry name" value="Abhydrolase_1"/>
    <property type="match status" value="1"/>
</dbReference>
<dbReference type="InterPro" id="IPR000073">
    <property type="entry name" value="AB_hydrolase_1"/>
</dbReference>
<protein>
    <submittedName>
        <fullName evidence="2">Pimeloyl-ACP methyl ester carboxylesterase</fullName>
    </submittedName>
</protein>
<sequence>MTRRDTSQIAEGFVVVDGVKVHYQRAGSGRPLLLLHGLVGSAKNWRRNISFLAQDSDVYAIDLFNMGESERVPGLDAGLEATADRLAAYMDALGLDEADIAAHSHGGAVAMMFAARHSDRVRRLILFAPANPFCDLGHQLIRFYQTRFGIWVARQIPSLPRMLKATALSRMYGDPSRVSAGALEGYIEGLHIPGTMDHVLQIVERWFVDMGLLRSVLERLITKPMLLIWGDRDRAVGLSSARELQRILPQSSLMVLPGVGHIAFEEMPEVCNTAMREWLLKPLPSEARVTVSRHAESAAFASQAIKRGAA</sequence>
<comment type="caution">
    <text evidence="2">The sequence shown here is derived from an EMBL/GenBank/DDBJ whole genome shotgun (WGS) entry which is preliminary data.</text>
</comment>
<dbReference type="PANTHER" id="PTHR46438:SF11">
    <property type="entry name" value="LIPASE-RELATED"/>
    <property type="match status" value="1"/>
</dbReference>
<proteinExistence type="predicted"/>
<name>A0A7W8IEM4_9BACT</name>
<dbReference type="SUPFAM" id="SSF53474">
    <property type="entry name" value="alpha/beta-Hydrolases"/>
    <property type="match status" value="1"/>
</dbReference>
<organism evidence="2 3">
    <name type="scientific">Tunturiibacter empetritectus</name>
    <dbReference type="NCBI Taxonomy" id="3069691"/>
    <lineage>
        <taxon>Bacteria</taxon>
        <taxon>Pseudomonadati</taxon>
        <taxon>Acidobacteriota</taxon>
        <taxon>Terriglobia</taxon>
        <taxon>Terriglobales</taxon>
        <taxon>Acidobacteriaceae</taxon>
        <taxon>Tunturiibacter</taxon>
    </lineage>
</organism>
<dbReference type="AlphaFoldDB" id="A0A7W8IEM4"/>
<dbReference type="PANTHER" id="PTHR46438">
    <property type="entry name" value="ALPHA/BETA-HYDROLASES SUPERFAMILY PROTEIN"/>
    <property type="match status" value="1"/>
</dbReference>
<evidence type="ECO:0000259" key="1">
    <source>
        <dbReference type="Pfam" id="PF00561"/>
    </source>
</evidence>